<sequence length="475" mass="53171">MRGREASVIGDFNFPLSNFRRNWHPWWQKLREENAACDPPSPLDTVVGSNYPQSRRGSQRMCRQNTFVMPSISNIEVSSETAHLLWSIPDDLRCQPLLPSMVLRFHHFTQRTLADQANQRTAVGDVIMQYRRHVLPFPATTSTTVTLIASSGFRCAWPKVPHLLVVWDFPSLISICVPTVTPLVFAHEVWTAKETITSTLSLTGRSGITAYAAGKLYDLPQHPLSCFVLFDLGTGLICEWMEVDGESVDEREAQRQWSTPPDLDLGKNKMDEIVWDSECFLKEEELHAVVKKELSPVNAKHQIGAHVWQTAGSTVVREPRANLTNPTNLRHQVVALARAVRKLQSPQNTPPEPPKAVASLRTLRAALLSRQRQISLECVPLHNALDAAVATMATSQSRARHRAQMRVEASDLTFQEELARLEVDVKGTQAMLQSMPDVLPLPGDEEVPLNSRSPYSLTTRSDGFAVMQCTKVAIH</sequence>
<evidence type="ECO:0000313" key="1">
    <source>
        <dbReference type="EMBL" id="KAL5102755.1"/>
    </source>
</evidence>
<evidence type="ECO:0000313" key="2">
    <source>
        <dbReference type="Proteomes" id="UP001651158"/>
    </source>
</evidence>
<reference evidence="1 2" key="1">
    <citation type="journal article" date="2022" name="Front. Cell. Infect. Microbiol.">
        <title>The Genomes of Two Strains of Taenia crassiceps the Animal Model for the Study of Human Cysticercosis.</title>
        <authorList>
            <person name="Bobes R.J."/>
            <person name="Estrada K."/>
            <person name="Rios-Valencia D.G."/>
            <person name="Calderon-Gallegos A."/>
            <person name="de la Torre P."/>
            <person name="Carrero J.C."/>
            <person name="Sanchez-Flores A."/>
            <person name="Laclette J.P."/>
        </authorList>
    </citation>
    <scope>NUCLEOTIDE SEQUENCE [LARGE SCALE GENOMIC DNA]</scope>
    <source>
        <strain evidence="1">WFUcys</strain>
    </source>
</reference>
<accession>A0ABR4PZD9</accession>
<proteinExistence type="predicted"/>
<comment type="caution">
    <text evidence="1">The sequence shown here is derived from an EMBL/GenBank/DDBJ whole genome shotgun (WGS) entry which is preliminary data.</text>
</comment>
<name>A0ABR4PZD9_9CEST</name>
<keyword evidence="2" id="KW-1185">Reference proteome</keyword>
<dbReference type="Proteomes" id="UP001651158">
    <property type="component" value="Unassembled WGS sequence"/>
</dbReference>
<dbReference type="EMBL" id="JAKROA010000027">
    <property type="protein sequence ID" value="KAL5102755.1"/>
    <property type="molecule type" value="Genomic_DNA"/>
</dbReference>
<gene>
    <name evidence="1" type="ORF">TcWFU_010180</name>
</gene>
<protein>
    <submittedName>
        <fullName evidence="1">Uncharacterized protein</fullName>
    </submittedName>
</protein>
<organism evidence="1 2">
    <name type="scientific">Taenia crassiceps</name>
    <dbReference type="NCBI Taxonomy" id="6207"/>
    <lineage>
        <taxon>Eukaryota</taxon>
        <taxon>Metazoa</taxon>
        <taxon>Spiralia</taxon>
        <taxon>Lophotrochozoa</taxon>
        <taxon>Platyhelminthes</taxon>
        <taxon>Cestoda</taxon>
        <taxon>Eucestoda</taxon>
        <taxon>Cyclophyllidea</taxon>
        <taxon>Taeniidae</taxon>
        <taxon>Taenia</taxon>
    </lineage>
</organism>